<evidence type="ECO:0000256" key="1">
    <source>
        <dbReference type="SAM" id="MobiDB-lite"/>
    </source>
</evidence>
<protein>
    <submittedName>
        <fullName evidence="2">Uncharacterized protein</fullName>
    </submittedName>
</protein>
<sequence length="79" mass="8222">MDTDGAATSAGTVKRSRVDAADGNDNVGNRNSEEPPAKTTQIRRPSFRPKPIIPPDRKPPETPPQQRNAGDSAAAGGSA</sequence>
<dbReference type="VEuPathDB" id="VectorBase:HLOH_055257"/>
<feature type="region of interest" description="Disordered" evidence="1">
    <location>
        <begin position="1"/>
        <end position="79"/>
    </location>
</feature>
<evidence type="ECO:0000313" key="2">
    <source>
        <dbReference type="EMBL" id="KAH9361830.1"/>
    </source>
</evidence>
<proteinExistence type="predicted"/>
<accession>A0A9J6F7D6</accession>
<feature type="compositionally biased region" description="Low complexity" evidence="1">
    <location>
        <begin position="69"/>
        <end position="79"/>
    </location>
</feature>
<dbReference type="Proteomes" id="UP000821853">
    <property type="component" value="Chromosome 1"/>
</dbReference>
<dbReference type="AlphaFoldDB" id="A0A9J6F7D6"/>
<reference evidence="2 3" key="1">
    <citation type="journal article" date="2020" name="Cell">
        <title>Large-Scale Comparative Analyses of Tick Genomes Elucidate Their Genetic Diversity and Vector Capacities.</title>
        <authorList>
            <consortium name="Tick Genome and Microbiome Consortium (TIGMIC)"/>
            <person name="Jia N."/>
            <person name="Wang J."/>
            <person name="Shi W."/>
            <person name="Du L."/>
            <person name="Sun Y."/>
            <person name="Zhan W."/>
            <person name="Jiang J.F."/>
            <person name="Wang Q."/>
            <person name="Zhang B."/>
            <person name="Ji P."/>
            <person name="Bell-Sakyi L."/>
            <person name="Cui X.M."/>
            <person name="Yuan T.T."/>
            <person name="Jiang B.G."/>
            <person name="Yang W.F."/>
            <person name="Lam T.T."/>
            <person name="Chang Q.C."/>
            <person name="Ding S.J."/>
            <person name="Wang X.J."/>
            <person name="Zhu J.G."/>
            <person name="Ruan X.D."/>
            <person name="Zhao L."/>
            <person name="Wei J.T."/>
            <person name="Ye R.Z."/>
            <person name="Que T.C."/>
            <person name="Du C.H."/>
            <person name="Zhou Y.H."/>
            <person name="Cheng J.X."/>
            <person name="Dai P.F."/>
            <person name="Guo W.B."/>
            <person name="Han X.H."/>
            <person name="Huang E.J."/>
            <person name="Li L.F."/>
            <person name="Wei W."/>
            <person name="Gao Y.C."/>
            <person name="Liu J.Z."/>
            <person name="Shao H.Z."/>
            <person name="Wang X."/>
            <person name="Wang C.C."/>
            <person name="Yang T.C."/>
            <person name="Huo Q.B."/>
            <person name="Li W."/>
            <person name="Chen H.Y."/>
            <person name="Chen S.E."/>
            <person name="Zhou L.G."/>
            <person name="Ni X.B."/>
            <person name="Tian J.H."/>
            <person name="Sheng Y."/>
            <person name="Liu T."/>
            <person name="Pan Y.S."/>
            <person name="Xia L.Y."/>
            <person name="Li J."/>
            <person name="Zhao F."/>
            <person name="Cao W.C."/>
        </authorList>
    </citation>
    <scope>NUCLEOTIDE SEQUENCE [LARGE SCALE GENOMIC DNA]</scope>
    <source>
        <strain evidence="2">HaeL-2018</strain>
    </source>
</reference>
<keyword evidence="3" id="KW-1185">Reference proteome</keyword>
<comment type="caution">
    <text evidence="2">The sequence shown here is derived from an EMBL/GenBank/DDBJ whole genome shotgun (WGS) entry which is preliminary data.</text>
</comment>
<organism evidence="2 3">
    <name type="scientific">Haemaphysalis longicornis</name>
    <name type="common">Bush tick</name>
    <dbReference type="NCBI Taxonomy" id="44386"/>
    <lineage>
        <taxon>Eukaryota</taxon>
        <taxon>Metazoa</taxon>
        <taxon>Ecdysozoa</taxon>
        <taxon>Arthropoda</taxon>
        <taxon>Chelicerata</taxon>
        <taxon>Arachnida</taxon>
        <taxon>Acari</taxon>
        <taxon>Parasitiformes</taxon>
        <taxon>Ixodida</taxon>
        <taxon>Ixodoidea</taxon>
        <taxon>Ixodidae</taxon>
        <taxon>Haemaphysalinae</taxon>
        <taxon>Haemaphysalis</taxon>
    </lineage>
</organism>
<dbReference type="EMBL" id="JABSTR010000001">
    <property type="protein sequence ID" value="KAH9361830.1"/>
    <property type="molecule type" value="Genomic_DNA"/>
</dbReference>
<name>A0A9J6F7D6_HAELO</name>
<evidence type="ECO:0000313" key="3">
    <source>
        <dbReference type="Proteomes" id="UP000821853"/>
    </source>
</evidence>
<gene>
    <name evidence="2" type="ORF">HPB48_003761</name>
</gene>